<reference evidence="12" key="1">
    <citation type="submission" date="2025-08" db="UniProtKB">
        <authorList>
            <consortium name="RefSeq"/>
        </authorList>
    </citation>
    <scope>IDENTIFICATION</scope>
    <source>
        <strain evidence="12">11010-0011.00</strain>
        <tissue evidence="12">Whole body</tissue>
    </source>
</reference>
<evidence type="ECO:0000256" key="1">
    <source>
        <dbReference type="ARBA" id="ARBA00004123"/>
    </source>
</evidence>
<feature type="region of interest" description="Disordered" evidence="10">
    <location>
        <begin position="488"/>
        <end position="512"/>
    </location>
</feature>
<feature type="region of interest" description="Disordered" evidence="10">
    <location>
        <begin position="724"/>
        <end position="757"/>
    </location>
</feature>
<sequence>MSTITRSASASPCMALNAIIDPSLFPLKSTADVVNLFRRALTSGIEPDLTLLSIVVGYIELSLTTGEAAQAAAAAAAAAEQQHSTSGDIIMGNSVPFPIVTHELIAGLYKKFQTILSVVEKPKPHRQATREVIKKVSDVIWNSLIRSSYKDRAHLQNLYSYLSGNKLDCFGVALAVVAGCQLLGYKDVRLAISEDHAWVVFGQKRVETIEVTWHGKGSEDKRGQDITPGIESGSWLYLGGLAVVCERGMEVAAICAALNISLTTNSDCVEVAELQQQLLWLLYDLGHLKKYPMALGTLGELEEIHRTHRSISCEQLYREAIEAARTHYRNHHVYPYTYQGNYYNRLLKYREAFAAWANAADVIRLYTYQCRDDEEIYKELLDIANELIPYVMKTESSGHSARSILRDSEVFANLLRFYDGICQWEEDSLTPILHIGWAKPLVTNITKFDYDIRSQVVIKLPEDVEAEQAAAAAAAAEQAKKAQEALQFEGNNNNNNTLIKKDEKHNADGKKSELPTTLADLTAACGEKILNPDFLLQGGGQPFADQKQQTSVQQAGKSTVTATTTTTPSVEQQQHNNINNNNTTAKEATTNGGSNVQSSSSEANSTNVEHKEAKMETTETAAAAAATTTAAKAAAVTTAATHTNSSIDDYDPFEIMLKRPVITLYSQKMKGLKDLLLAEKLNTHAISLQVTAQSVASRKVRGVDKQPSNISTHATINVTAIASSAGSDGGTGASPALASAAANDSIAASRPKRTRRE</sequence>
<dbReference type="GO" id="GO:0000403">
    <property type="term" value="F:Y-form DNA binding"/>
    <property type="evidence" value="ECO:0007669"/>
    <property type="project" value="TreeGrafter"/>
</dbReference>
<dbReference type="GO" id="GO:0045786">
    <property type="term" value="P:negative regulation of cell cycle"/>
    <property type="evidence" value="ECO:0007669"/>
    <property type="project" value="TreeGrafter"/>
</dbReference>
<evidence type="ECO:0000256" key="6">
    <source>
        <dbReference type="ARBA" id="ARBA00023015"/>
    </source>
</evidence>
<dbReference type="Pfam" id="PF05053">
    <property type="entry name" value="Menin"/>
    <property type="match status" value="1"/>
</dbReference>
<dbReference type="GO" id="GO:0000976">
    <property type="term" value="F:transcription cis-regulatory region binding"/>
    <property type="evidence" value="ECO:0007669"/>
    <property type="project" value="TreeGrafter"/>
</dbReference>
<evidence type="ECO:0000256" key="4">
    <source>
        <dbReference type="ARBA" id="ARBA00022553"/>
    </source>
</evidence>
<keyword evidence="8" id="KW-0804">Transcription</keyword>
<feature type="compositionally biased region" description="Low complexity" evidence="10">
    <location>
        <begin position="576"/>
        <end position="607"/>
    </location>
</feature>
<dbReference type="GO" id="GO:0003682">
    <property type="term" value="F:chromatin binding"/>
    <property type="evidence" value="ECO:0007669"/>
    <property type="project" value="TreeGrafter"/>
</dbReference>
<evidence type="ECO:0000256" key="8">
    <source>
        <dbReference type="ARBA" id="ARBA00023163"/>
    </source>
</evidence>
<keyword evidence="11" id="KW-1185">Reference proteome</keyword>
<feature type="region of interest" description="Disordered" evidence="10">
    <location>
        <begin position="540"/>
        <end position="619"/>
    </location>
</feature>
<organism evidence="11 12">
    <name type="scientific">Drosophila lebanonensis</name>
    <name type="common">Fruit fly</name>
    <name type="synonym">Scaptodrosophila lebanonensis</name>
    <dbReference type="NCBI Taxonomy" id="7225"/>
    <lineage>
        <taxon>Eukaryota</taxon>
        <taxon>Metazoa</taxon>
        <taxon>Ecdysozoa</taxon>
        <taxon>Arthropoda</taxon>
        <taxon>Hexapoda</taxon>
        <taxon>Insecta</taxon>
        <taxon>Pterygota</taxon>
        <taxon>Neoptera</taxon>
        <taxon>Endopterygota</taxon>
        <taxon>Diptera</taxon>
        <taxon>Brachycera</taxon>
        <taxon>Muscomorpha</taxon>
        <taxon>Ephydroidea</taxon>
        <taxon>Drosophilidae</taxon>
        <taxon>Scaptodrosophila</taxon>
    </lineage>
</organism>
<dbReference type="GO" id="GO:0000785">
    <property type="term" value="C:chromatin"/>
    <property type="evidence" value="ECO:0007669"/>
    <property type="project" value="TreeGrafter"/>
</dbReference>
<evidence type="ECO:0000256" key="7">
    <source>
        <dbReference type="ARBA" id="ARBA00023125"/>
    </source>
</evidence>
<dbReference type="Proteomes" id="UP000504634">
    <property type="component" value="Unplaced"/>
</dbReference>
<feature type="compositionally biased region" description="Basic and acidic residues" evidence="10">
    <location>
        <begin position="499"/>
        <end position="512"/>
    </location>
</feature>
<comment type="subcellular location">
    <subcellularLocation>
        <location evidence="1">Nucleus</location>
    </subcellularLocation>
</comment>
<evidence type="ECO:0000256" key="9">
    <source>
        <dbReference type="ARBA" id="ARBA00023242"/>
    </source>
</evidence>
<gene>
    <name evidence="12" type="primary">LOC115631168</name>
</gene>
<keyword evidence="4" id="KW-0597">Phosphoprotein</keyword>
<dbReference type="PANTHER" id="PTHR12693">
    <property type="entry name" value="MENIN"/>
    <property type="match status" value="1"/>
</dbReference>
<dbReference type="GO" id="GO:0035097">
    <property type="term" value="C:histone methyltransferase complex"/>
    <property type="evidence" value="ECO:0007669"/>
    <property type="project" value="TreeGrafter"/>
</dbReference>
<dbReference type="GO" id="GO:0006357">
    <property type="term" value="P:regulation of transcription by RNA polymerase II"/>
    <property type="evidence" value="ECO:0007669"/>
    <property type="project" value="TreeGrafter"/>
</dbReference>
<evidence type="ECO:0000313" key="12">
    <source>
        <dbReference type="RefSeq" id="XP_030383718.1"/>
    </source>
</evidence>
<dbReference type="CDD" id="cd14456">
    <property type="entry name" value="Menin"/>
    <property type="match status" value="1"/>
</dbReference>
<dbReference type="GO" id="GO:0006325">
    <property type="term" value="P:chromatin organization"/>
    <property type="evidence" value="ECO:0007669"/>
    <property type="project" value="UniProtKB-KW"/>
</dbReference>
<feature type="compositionally biased region" description="Polar residues" evidence="10">
    <location>
        <begin position="546"/>
        <end position="558"/>
    </location>
</feature>
<dbReference type="RefSeq" id="XP_030383718.1">
    <property type="nucleotide sequence ID" value="XM_030527858.1"/>
</dbReference>
<proteinExistence type="predicted"/>
<dbReference type="InterPro" id="IPR007747">
    <property type="entry name" value="Menin"/>
</dbReference>
<evidence type="ECO:0000256" key="5">
    <source>
        <dbReference type="ARBA" id="ARBA00022853"/>
    </source>
</evidence>
<evidence type="ECO:0000313" key="11">
    <source>
        <dbReference type="Proteomes" id="UP000504634"/>
    </source>
</evidence>
<protein>
    <recommendedName>
        <fullName evidence="2">Menin</fullName>
    </recommendedName>
</protein>
<evidence type="ECO:0000256" key="2">
    <source>
        <dbReference type="ARBA" id="ARBA00021162"/>
    </source>
</evidence>
<name>A0A6J2U844_DROLE</name>
<dbReference type="OrthoDB" id="5962932at2759"/>
<feature type="compositionally biased region" description="Basic and acidic residues" evidence="10">
    <location>
        <begin position="608"/>
        <end position="617"/>
    </location>
</feature>
<evidence type="ECO:0000256" key="3">
    <source>
        <dbReference type="ARBA" id="ARBA00022491"/>
    </source>
</evidence>
<dbReference type="GeneID" id="115631168"/>
<keyword evidence="5" id="KW-0156">Chromatin regulator</keyword>
<keyword evidence="7" id="KW-0238">DNA-binding</keyword>
<keyword evidence="3" id="KW-0678">Repressor</keyword>
<evidence type="ECO:0000256" key="10">
    <source>
        <dbReference type="SAM" id="MobiDB-lite"/>
    </source>
</evidence>
<keyword evidence="9" id="KW-0539">Nucleus</keyword>
<keyword evidence="6" id="KW-0805">Transcription regulation</keyword>
<dbReference type="CTD" id="33991"/>
<dbReference type="AlphaFoldDB" id="A0A6J2U844"/>
<accession>A0A6J2U844</accession>
<feature type="compositionally biased region" description="Low complexity" evidence="10">
    <location>
        <begin position="733"/>
        <end position="749"/>
    </location>
</feature>
<dbReference type="PANTHER" id="PTHR12693:SF3">
    <property type="entry name" value="MENIN"/>
    <property type="match status" value="1"/>
</dbReference>
<dbReference type="GO" id="GO:0008285">
    <property type="term" value="P:negative regulation of cell population proliferation"/>
    <property type="evidence" value="ECO:0007669"/>
    <property type="project" value="TreeGrafter"/>
</dbReference>